<gene>
    <name evidence="1" type="primary">hcp1</name>
    <name evidence="1" type="ORF">HDIA_2338</name>
</gene>
<evidence type="ECO:0000313" key="1">
    <source>
        <dbReference type="EMBL" id="SON55879.1"/>
    </source>
</evidence>
<accession>A0A2C9D6S6</accession>
<dbReference type="PANTHER" id="PTHR36152:SF5">
    <property type="entry name" value="PROTEIN HCP1"/>
    <property type="match status" value="1"/>
</dbReference>
<proteinExistence type="predicted"/>
<dbReference type="Proteomes" id="UP000223606">
    <property type="component" value="Chromosome 1"/>
</dbReference>
<organism evidence="1 2">
    <name type="scientific">Hartmannibacter diazotrophicus</name>
    <dbReference type="NCBI Taxonomy" id="1482074"/>
    <lineage>
        <taxon>Bacteria</taxon>
        <taxon>Pseudomonadati</taxon>
        <taxon>Pseudomonadota</taxon>
        <taxon>Alphaproteobacteria</taxon>
        <taxon>Hyphomicrobiales</taxon>
        <taxon>Pleomorphomonadaceae</taxon>
        <taxon>Hartmannibacter</taxon>
    </lineage>
</organism>
<dbReference type="SUPFAM" id="SSF141452">
    <property type="entry name" value="Hcp1-like"/>
    <property type="match status" value="1"/>
</dbReference>
<name>A0A2C9D6S6_9HYPH</name>
<protein>
    <submittedName>
        <fullName evidence="1">Type VI secretion system effector, Hcp1 family</fullName>
    </submittedName>
</protein>
<keyword evidence="2" id="KW-1185">Reference proteome</keyword>
<sequence>MAVDIFLKLGDVDGESKDEKHKKWIDVLAWSWGLSQAGSFQYGGGGGSGKANFQDLSITKYIDMSSPPIMMNGASGKHFPDAELVVRKAGGKKPLDYLVVKLTDVIITSYSTGGSGGEDRLTETISLGFAKVKLKYTEQTEAGGEGAKPEFAWDIQANVAL</sequence>
<dbReference type="RefSeq" id="WP_099556327.1">
    <property type="nucleotide sequence ID" value="NZ_LT960614.1"/>
</dbReference>
<dbReference type="KEGG" id="hdi:HDIA_2338"/>
<reference evidence="1" key="1">
    <citation type="submission" date="2017-09" db="EMBL/GenBank/DDBJ databases">
        <authorList>
            <person name="Ehlers B."/>
            <person name="Leendertz F.H."/>
        </authorList>
    </citation>
    <scope>NUCLEOTIDE SEQUENCE</scope>
    <source>
        <strain evidence="1">Type strain: E19</strain>
    </source>
</reference>
<dbReference type="OrthoDB" id="4865570at2"/>
<dbReference type="Gene3D" id="2.30.110.20">
    <property type="entry name" value="Hcp1-like"/>
    <property type="match status" value="1"/>
</dbReference>
<dbReference type="InterPro" id="IPR008514">
    <property type="entry name" value="T6SS_Hcp"/>
</dbReference>
<evidence type="ECO:0000313" key="2">
    <source>
        <dbReference type="Proteomes" id="UP000223606"/>
    </source>
</evidence>
<dbReference type="PANTHER" id="PTHR36152">
    <property type="entry name" value="CYTOPLASMIC PROTEIN-RELATED"/>
    <property type="match status" value="1"/>
</dbReference>
<dbReference type="InterPro" id="IPR036624">
    <property type="entry name" value="Hcp1-lik_sf"/>
</dbReference>
<dbReference type="InterPro" id="IPR053165">
    <property type="entry name" value="HSI-I_assembly_Hcp1"/>
</dbReference>
<dbReference type="EMBL" id="LT960614">
    <property type="protein sequence ID" value="SON55879.1"/>
    <property type="molecule type" value="Genomic_DNA"/>
</dbReference>
<dbReference type="Pfam" id="PF05638">
    <property type="entry name" value="T6SS_HCP"/>
    <property type="match status" value="1"/>
</dbReference>
<dbReference type="AlphaFoldDB" id="A0A2C9D6S6"/>